<organism evidence="4 5">
    <name type="scientific">Actinomadura parmotrematis</name>
    <dbReference type="NCBI Taxonomy" id="2864039"/>
    <lineage>
        <taxon>Bacteria</taxon>
        <taxon>Bacillati</taxon>
        <taxon>Actinomycetota</taxon>
        <taxon>Actinomycetes</taxon>
        <taxon>Streptosporangiales</taxon>
        <taxon>Thermomonosporaceae</taxon>
        <taxon>Actinomadura</taxon>
    </lineage>
</organism>
<evidence type="ECO:0000259" key="3">
    <source>
        <dbReference type="Pfam" id="PF11887"/>
    </source>
</evidence>
<dbReference type="InterPro" id="IPR003399">
    <property type="entry name" value="Mce/MlaD"/>
</dbReference>
<dbReference type="InterPro" id="IPR052336">
    <property type="entry name" value="MlaD_Phospholipid_Transporter"/>
</dbReference>
<dbReference type="NCBIfam" id="TIGR00996">
    <property type="entry name" value="Mtu_fam_mce"/>
    <property type="match status" value="1"/>
</dbReference>
<accession>A0ABS7G0V9</accession>
<feature type="domain" description="Mce/MlaD" evidence="2">
    <location>
        <begin position="36"/>
        <end position="110"/>
    </location>
</feature>
<comment type="caution">
    <text evidence="4">The sequence shown here is derived from an EMBL/GenBank/DDBJ whole genome shotgun (WGS) entry which is preliminary data.</text>
</comment>
<dbReference type="Pfam" id="PF11887">
    <property type="entry name" value="Mce4_CUP1"/>
    <property type="match status" value="1"/>
</dbReference>
<dbReference type="Proteomes" id="UP000774570">
    <property type="component" value="Unassembled WGS sequence"/>
</dbReference>
<dbReference type="PANTHER" id="PTHR33371:SF4">
    <property type="entry name" value="INTERMEMBRANE PHOSPHOLIPID TRANSPORT SYSTEM BINDING PROTEIN MLAD"/>
    <property type="match status" value="1"/>
</dbReference>
<sequence>MTRRIRLNLAAFALLALVLTVWAVRNVLGFDPLDRPYPITARFAGSSGLQPGFDVTYLGVPVGKIHSVRLDGGAVAVRLDIDKGERLPRDVTAAAGLKSAIGEPYVDLEPAGGRVGGPAMRPGEVIPLGRTSVTESYGDLFAAVTRAIEGLDPKNLRTVTRELARGLDGRGDTLRLTVDGASRLAGTFADDTATLDGLVTDLGTLTGVLAAHRGDLGAGIASTAEITSSLAAVDDALARIRTTAPALLERSDRLLRAARPAAQCMLRAMNAGLPTVLSDGNVADLDKGLRWTPQLATAMKGAVTFVNGKPTLNITFLLTFTPVTSAMEYKNLVPLPGIPNIPSCPGVALPKQQIPPMAEKDKTAATVSKPATATPEAVAARNAADGERHDPLSWLIYLPPLAAGLILLRVLLSTAGIARRPVRRRRNR</sequence>
<keyword evidence="1" id="KW-1133">Transmembrane helix</keyword>
<gene>
    <name evidence="4" type="ORF">K1Y72_28560</name>
</gene>
<evidence type="ECO:0000256" key="1">
    <source>
        <dbReference type="SAM" id="Phobius"/>
    </source>
</evidence>
<feature type="transmembrane region" description="Helical" evidence="1">
    <location>
        <begin position="394"/>
        <end position="418"/>
    </location>
</feature>
<reference evidence="4 5" key="1">
    <citation type="submission" date="2021-07" db="EMBL/GenBank/DDBJ databases">
        <title>Actinomadura sp. PM05-2 isolated from lichen.</title>
        <authorList>
            <person name="Somphong A."/>
            <person name="Phongsopitanun W."/>
            <person name="Tanasupawat S."/>
            <person name="Peongsungnone V."/>
        </authorList>
    </citation>
    <scope>NUCLEOTIDE SEQUENCE [LARGE SCALE GENOMIC DNA]</scope>
    <source>
        <strain evidence="4 5">PM05-2</strain>
    </source>
</reference>
<name>A0ABS7G0V9_9ACTN</name>
<evidence type="ECO:0000313" key="4">
    <source>
        <dbReference type="EMBL" id="MBW8486351.1"/>
    </source>
</evidence>
<dbReference type="Pfam" id="PF02470">
    <property type="entry name" value="MlaD"/>
    <property type="match status" value="1"/>
</dbReference>
<dbReference type="InterPro" id="IPR005693">
    <property type="entry name" value="Mce"/>
</dbReference>
<keyword evidence="1" id="KW-0812">Transmembrane</keyword>
<dbReference type="PANTHER" id="PTHR33371">
    <property type="entry name" value="INTERMEMBRANE PHOSPHOLIPID TRANSPORT SYSTEM BINDING PROTEIN MLAD-RELATED"/>
    <property type="match status" value="1"/>
</dbReference>
<dbReference type="EMBL" id="JAIBOA010000023">
    <property type="protein sequence ID" value="MBW8486351.1"/>
    <property type="molecule type" value="Genomic_DNA"/>
</dbReference>
<protein>
    <submittedName>
        <fullName evidence="4">MCE family protein</fullName>
    </submittedName>
</protein>
<dbReference type="RefSeq" id="WP_220169594.1">
    <property type="nucleotide sequence ID" value="NZ_JAIBOA010000023.1"/>
</dbReference>
<dbReference type="InterPro" id="IPR024516">
    <property type="entry name" value="Mce_C"/>
</dbReference>
<evidence type="ECO:0000313" key="5">
    <source>
        <dbReference type="Proteomes" id="UP000774570"/>
    </source>
</evidence>
<keyword evidence="5" id="KW-1185">Reference proteome</keyword>
<evidence type="ECO:0000259" key="2">
    <source>
        <dbReference type="Pfam" id="PF02470"/>
    </source>
</evidence>
<feature type="domain" description="Mammalian cell entry C-terminal" evidence="3">
    <location>
        <begin position="120"/>
        <end position="264"/>
    </location>
</feature>
<proteinExistence type="predicted"/>
<keyword evidence="1" id="KW-0472">Membrane</keyword>